<keyword evidence="6 12" id="KW-0479">Metal-binding</keyword>
<dbReference type="PANTHER" id="PTHR24287:SF1">
    <property type="entry name" value="P450, PUTATIVE (EUROFUNG)-RELATED"/>
    <property type="match status" value="1"/>
</dbReference>
<dbReference type="GO" id="GO:0020037">
    <property type="term" value="F:heme binding"/>
    <property type="evidence" value="ECO:0007669"/>
    <property type="project" value="InterPro"/>
</dbReference>
<evidence type="ECO:0000256" key="4">
    <source>
        <dbReference type="ARBA" id="ARBA00022617"/>
    </source>
</evidence>
<keyword evidence="4 12" id="KW-0349">Heme</keyword>
<evidence type="ECO:0000256" key="5">
    <source>
        <dbReference type="ARBA" id="ARBA00022692"/>
    </source>
</evidence>
<evidence type="ECO:0000256" key="12">
    <source>
        <dbReference type="PIRSR" id="PIRSR602402-1"/>
    </source>
</evidence>
<evidence type="ECO:0000256" key="13">
    <source>
        <dbReference type="RuleBase" id="RU000461"/>
    </source>
</evidence>
<organism evidence="14 15">
    <name type="scientific">Geotrichum candidum</name>
    <name type="common">Oospora lactis</name>
    <name type="synonym">Dipodascus geotrichum</name>
    <dbReference type="NCBI Taxonomy" id="1173061"/>
    <lineage>
        <taxon>Eukaryota</taxon>
        <taxon>Fungi</taxon>
        <taxon>Dikarya</taxon>
        <taxon>Ascomycota</taxon>
        <taxon>Saccharomycotina</taxon>
        <taxon>Dipodascomycetes</taxon>
        <taxon>Dipodascales</taxon>
        <taxon>Dipodascaceae</taxon>
        <taxon>Geotrichum</taxon>
    </lineage>
</organism>
<dbReference type="InterPro" id="IPR002402">
    <property type="entry name" value="Cyt_P450_E_grp-II"/>
</dbReference>
<protein>
    <submittedName>
        <fullName evidence="14">Similar to Saccharomyces cerevisiae YDR402C DIT2 N-formyltyrosine oxidase</fullName>
    </submittedName>
</protein>
<evidence type="ECO:0000256" key="1">
    <source>
        <dbReference type="ARBA" id="ARBA00001971"/>
    </source>
</evidence>
<dbReference type="PRINTS" id="PR01239">
    <property type="entry name" value="EP450IICYP52"/>
</dbReference>
<keyword evidence="10 13" id="KW-0503">Monooxygenase</keyword>
<dbReference type="Gene3D" id="1.10.630.10">
    <property type="entry name" value="Cytochrome P450"/>
    <property type="match status" value="1"/>
</dbReference>
<dbReference type="InterPro" id="IPR036396">
    <property type="entry name" value="Cyt_P450_sf"/>
</dbReference>
<evidence type="ECO:0000256" key="7">
    <source>
        <dbReference type="ARBA" id="ARBA00022989"/>
    </source>
</evidence>
<dbReference type="InterPro" id="IPR017972">
    <property type="entry name" value="Cyt_P450_CS"/>
</dbReference>
<comment type="subcellular location">
    <subcellularLocation>
        <location evidence="2">Membrane</location>
    </subcellularLocation>
</comment>
<dbReference type="EMBL" id="CCBN010000001">
    <property type="protein sequence ID" value="CDO51379.1"/>
    <property type="molecule type" value="Genomic_DNA"/>
</dbReference>
<dbReference type="GO" id="GO:0016020">
    <property type="term" value="C:membrane"/>
    <property type="evidence" value="ECO:0007669"/>
    <property type="project" value="UniProtKB-SubCell"/>
</dbReference>
<comment type="similarity">
    <text evidence="3 13">Belongs to the cytochrome P450 family.</text>
</comment>
<dbReference type="CDD" id="cd11063">
    <property type="entry name" value="CYP52"/>
    <property type="match status" value="1"/>
</dbReference>
<comment type="cofactor">
    <cofactor evidence="1 12">
        <name>heme</name>
        <dbReference type="ChEBI" id="CHEBI:30413"/>
    </cofactor>
</comment>
<accession>A0A0J9YHJ2</accession>
<name>A0A0J9YHJ2_GEOCN</name>
<evidence type="ECO:0000256" key="9">
    <source>
        <dbReference type="ARBA" id="ARBA00023004"/>
    </source>
</evidence>
<evidence type="ECO:0000256" key="10">
    <source>
        <dbReference type="ARBA" id="ARBA00023033"/>
    </source>
</evidence>
<dbReference type="PRINTS" id="PR00385">
    <property type="entry name" value="P450"/>
</dbReference>
<dbReference type="Pfam" id="PF00067">
    <property type="entry name" value="p450"/>
    <property type="match status" value="1"/>
</dbReference>
<evidence type="ECO:0000313" key="15">
    <source>
        <dbReference type="Proteomes" id="UP000242525"/>
    </source>
</evidence>
<evidence type="ECO:0000256" key="8">
    <source>
        <dbReference type="ARBA" id="ARBA00023002"/>
    </source>
</evidence>
<evidence type="ECO:0000256" key="3">
    <source>
        <dbReference type="ARBA" id="ARBA00010617"/>
    </source>
</evidence>
<keyword evidence="15" id="KW-1185">Reference proteome</keyword>
<evidence type="ECO:0000256" key="2">
    <source>
        <dbReference type="ARBA" id="ARBA00004370"/>
    </source>
</evidence>
<dbReference type="InterPro" id="IPR002974">
    <property type="entry name" value="Cyt_P450_E_CYP52_ascomycetes"/>
</dbReference>
<sequence>MIKPSDYSVWQLALFSIGALFALMLIIPACSDVKYRVRVYTNRKRFPGIKMPQTRYQPPFGLKQFIGLCIAIKNQRFPHYIYDQALKEERLTGRREMLGQYVFWTVDPENIKAVLATQFKDFCLGRRHEALYPLLGDGIFTLDSSGWQHSRAMLRPQFTREQISHVESIERHLVKLINTVKETSQSGYVDIQKLFFDLTIDTATEFLFGESVDILSGGNPRIPEALEFGNAFNRAQHELAFRLVAQDYYGLFNSKQMRRDCQLCKDFTASYVKLAIDRYSANEDKKSQPNSYIFLDELTKETRDPETLRNQALNILLAGRDTTASLLSFIFKELSLHPEVYARLRKEIIDTFGDGTNTEGITFESLKRCVYLRHVVNETLRLYPTVPNNFRQAVCDTTLPVGGGPDGQSPIFVPKGSYVHYSVFNMHRHPKIWGPDATVWDPSRWERQQPGERHHWDFLPFNGGPRICLGQQFALTETSYTVVRLLQTFERLEKKPGLFEGEEKVNAALTMSVGGNDGVAVRMY</sequence>
<dbReference type="AlphaFoldDB" id="A0A0J9YHJ2"/>
<feature type="binding site" description="axial binding residue" evidence="12">
    <location>
        <position position="468"/>
    </location>
    <ligand>
        <name>heme</name>
        <dbReference type="ChEBI" id="CHEBI:30413"/>
    </ligand>
    <ligandPart>
        <name>Fe</name>
        <dbReference type="ChEBI" id="CHEBI:18248"/>
    </ligandPart>
</feature>
<keyword evidence="7" id="KW-1133">Transmembrane helix</keyword>
<keyword evidence="8 13" id="KW-0560">Oxidoreductase</keyword>
<dbReference type="STRING" id="1173061.A0A0J9YHJ2"/>
<keyword evidence="9 12" id="KW-0408">Iron</keyword>
<dbReference type="PRINTS" id="PR00464">
    <property type="entry name" value="EP450II"/>
</dbReference>
<dbReference type="OrthoDB" id="1470350at2759"/>
<dbReference type="PROSITE" id="PS00086">
    <property type="entry name" value="CYTOCHROME_P450"/>
    <property type="match status" value="1"/>
</dbReference>
<dbReference type="GO" id="GO:0016712">
    <property type="term" value="F:oxidoreductase activity, acting on paired donors, with incorporation or reduction of molecular oxygen, reduced flavin or flavoprotein as one donor, and incorporation of one atom of oxygen"/>
    <property type="evidence" value="ECO:0007669"/>
    <property type="project" value="InterPro"/>
</dbReference>
<dbReference type="InterPro" id="IPR047146">
    <property type="entry name" value="Cyt_P450_E_CYP52_fungi"/>
</dbReference>
<evidence type="ECO:0000256" key="6">
    <source>
        <dbReference type="ARBA" id="ARBA00022723"/>
    </source>
</evidence>
<reference evidence="14" key="1">
    <citation type="submission" date="2014-03" db="EMBL/GenBank/DDBJ databases">
        <authorList>
            <person name="Casaregola S."/>
        </authorList>
    </citation>
    <scope>NUCLEOTIDE SEQUENCE [LARGE SCALE GENOMIC DNA]</scope>
    <source>
        <strain evidence="14">CLIB 918</strain>
    </source>
</reference>
<keyword evidence="5" id="KW-0812">Transmembrane</keyword>
<dbReference type="PANTHER" id="PTHR24287">
    <property type="entry name" value="P450, PUTATIVE (EUROFUNG)-RELATED"/>
    <property type="match status" value="1"/>
</dbReference>
<gene>
    <name evidence="14" type="ORF">BN980_GECA01s05323g</name>
</gene>
<dbReference type="InterPro" id="IPR001128">
    <property type="entry name" value="Cyt_P450"/>
</dbReference>
<dbReference type="SUPFAM" id="SSF48264">
    <property type="entry name" value="Cytochrome P450"/>
    <property type="match status" value="1"/>
</dbReference>
<comment type="caution">
    <text evidence="14">The sequence shown here is derived from an EMBL/GenBank/DDBJ whole genome shotgun (WGS) entry which is preliminary data.</text>
</comment>
<keyword evidence="11" id="KW-0472">Membrane</keyword>
<evidence type="ECO:0000256" key="11">
    <source>
        <dbReference type="ARBA" id="ARBA00023136"/>
    </source>
</evidence>
<evidence type="ECO:0000313" key="14">
    <source>
        <dbReference type="EMBL" id="CDO51379.1"/>
    </source>
</evidence>
<dbReference type="Proteomes" id="UP000242525">
    <property type="component" value="Unassembled WGS sequence"/>
</dbReference>
<proteinExistence type="inferred from homology"/>
<dbReference type="GO" id="GO:0005506">
    <property type="term" value="F:iron ion binding"/>
    <property type="evidence" value="ECO:0007669"/>
    <property type="project" value="InterPro"/>
</dbReference>